<dbReference type="PANTHER" id="PTHR43649">
    <property type="entry name" value="ARABINOSE-BINDING PROTEIN-RELATED"/>
    <property type="match status" value="1"/>
</dbReference>
<dbReference type="Proteomes" id="UP000076927">
    <property type="component" value="Chromosome"/>
</dbReference>
<dbReference type="PROSITE" id="PS51257">
    <property type="entry name" value="PROKAR_LIPOPROTEIN"/>
    <property type="match status" value="1"/>
</dbReference>
<protein>
    <submittedName>
        <fullName evidence="7">ABC transporter substrate-binding protein</fullName>
    </submittedName>
</protein>
<dbReference type="EMBL" id="CP011388">
    <property type="protein sequence ID" value="ANE47404.1"/>
    <property type="molecule type" value="Genomic_DNA"/>
</dbReference>
<evidence type="ECO:0000313" key="8">
    <source>
        <dbReference type="Proteomes" id="UP000076927"/>
    </source>
</evidence>
<reference evidence="7 8" key="1">
    <citation type="submission" date="2015-01" db="EMBL/GenBank/DDBJ databases">
        <title>Paenibacillus swuensis/DY6/whole genome sequencing.</title>
        <authorList>
            <person name="Kim M.K."/>
            <person name="Srinivasan S."/>
            <person name="Lee J.-J."/>
        </authorList>
    </citation>
    <scope>NUCLEOTIDE SEQUENCE [LARGE SCALE GENOMIC DNA]</scope>
    <source>
        <strain evidence="7 8">DY6</strain>
    </source>
</reference>
<dbReference type="SUPFAM" id="SSF53850">
    <property type="entry name" value="Periplasmic binding protein-like II"/>
    <property type="match status" value="1"/>
</dbReference>
<feature type="chain" id="PRO_5008000861" evidence="6">
    <location>
        <begin position="26"/>
        <end position="495"/>
    </location>
</feature>
<feature type="compositionally biased region" description="Basic and acidic residues" evidence="5">
    <location>
        <begin position="89"/>
        <end position="103"/>
    </location>
</feature>
<evidence type="ECO:0000313" key="7">
    <source>
        <dbReference type="EMBL" id="ANE47404.1"/>
    </source>
</evidence>
<dbReference type="Gene3D" id="3.40.190.10">
    <property type="entry name" value="Periplasmic binding protein-like II"/>
    <property type="match status" value="1"/>
</dbReference>
<evidence type="ECO:0000256" key="1">
    <source>
        <dbReference type="ARBA" id="ARBA00004196"/>
    </source>
</evidence>
<keyword evidence="4 6" id="KW-0732">Signal</keyword>
<dbReference type="Pfam" id="PF01547">
    <property type="entry name" value="SBP_bac_1"/>
    <property type="match status" value="1"/>
</dbReference>
<dbReference type="RefSeq" id="WP_068608012.1">
    <property type="nucleotide sequence ID" value="NZ_CP011388.1"/>
</dbReference>
<evidence type="ECO:0000256" key="5">
    <source>
        <dbReference type="SAM" id="MobiDB-lite"/>
    </source>
</evidence>
<name>A0A172TKF6_9BACL</name>
<evidence type="ECO:0000256" key="2">
    <source>
        <dbReference type="ARBA" id="ARBA00008520"/>
    </source>
</evidence>
<dbReference type="PANTHER" id="PTHR43649:SF31">
    <property type="entry name" value="SN-GLYCEROL-3-PHOSPHATE-BINDING PERIPLASMIC PROTEIN UGPB"/>
    <property type="match status" value="1"/>
</dbReference>
<evidence type="ECO:0000256" key="3">
    <source>
        <dbReference type="ARBA" id="ARBA00022448"/>
    </source>
</evidence>
<dbReference type="STRING" id="1178515.SY83_15235"/>
<feature type="signal peptide" evidence="6">
    <location>
        <begin position="1"/>
        <end position="25"/>
    </location>
</feature>
<proteinExistence type="inferred from homology"/>
<comment type="similarity">
    <text evidence="2">Belongs to the bacterial solute-binding protein 1 family.</text>
</comment>
<evidence type="ECO:0000256" key="6">
    <source>
        <dbReference type="SAM" id="SignalP"/>
    </source>
</evidence>
<dbReference type="OrthoDB" id="2675752at2"/>
<dbReference type="InterPro" id="IPR006059">
    <property type="entry name" value="SBP"/>
</dbReference>
<organism evidence="7 8">
    <name type="scientific">Paenibacillus swuensis</name>
    <dbReference type="NCBI Taxonomy" id="1178515"/>
    <lineage>
        <taxon>Bacteria</taxon>
        <taxon>Bacillati</taxon>
        <taxon>Bacillota</taxon>
        <taxon>Bacilli</taxon>
        <taxon>Bacillales</taxon>
        <taxon>Paenibacillaceae</taxon>
        <taxon>Paenibacillus</taxon>
    </lineage>
</organism>
<dbReference type="AlphaFoldDB" id="A0A172TKF6"/>
<dbReference type="InterPro" id="IPR050490">
    <property type="entry name" value="Bact_solute-bd_prot1"/>
</dbReference>
<feature type="region of interest" description="Disordered" evidence="5">
    <location>
        <begin position="86"/>
        <end position="106"/>
    </location>
</feature>
<dbReference type="GO" id="GO:0030313">
    <property type="term" value="C:cell envelope"/>
    <property type="evidence" value="ECO:0007669"/>
    <property type="project" value="UniProtKB-SubCell"/>
</dbReference>
<sequence length="495" mass="55711">MNLNKRLRKSIVIGLALSLVLPVLAACNNNSEAKDTEQRVLRIATMWGGGDDTWLRQQFTEIFEYTNPNIEIEFVPAIEQSMYGYDQPKQGEKQPDPVEEMKKKLTGPNPPDVVMLDYGQLSTFIDDNLLTPLDPMLTDDKFDTSVLVPAVYEGLKKLGDDKLYALAPTFSSSALFYNKAMFQEAGVELPKDGLTWDDVFNLARQLKSGEGENAKYGFSFNSYSGSDPFYDTIQYSAPLQLSMFDDKGEKMTVDTDKWEQVWSTIVGINNEKLLPVMDDPSKPRPMEKAGSYNPFQGDNFLSGKVGMTIAHYGYINQLIDANKNAEKVEGFKPVDWDVVTVPVHPEAPGIGGNIWMNGVMGINAKAQNLKDAWAFIKFINSEDWARLKSRSSYDLVSHVKYNKPKEGLQYNIEAFYKLSPIPNQDNMSKLYQKMPNLHRVQELGRTKFQEVLKGKKKVREALKEWDTEGNALLAEIKKNPNGPMEGGVGGEVYTK</sequence>
<keyword evidence="3" id="KW-0813">Transport</keyword>
<keyword evidence="8" id="KW-1185">Reference proteome</keyword>
<dbReference type="PATRIC" id="fig|1178515.4.peg.3062"/>
<accession>A0A172TKF6</accession>
<evidence type="ECO:0000256" key="4">
    <source>
        <dbReference type="ARBA" id="ARBA00022729"/>
    </source>
</evidence>
<gene>
    <name evidence="7" type="ORF">SY83_15235</name>
</gene>
<comment type="subcellular location">
    <subcellularLocation>
        <location evidence="1">Cell envelope</location>
    </subcellularLocation>
</comment>
<dbReference type="KEGG" id="pswu:SY83_15235"/>